<dbReference type="InterPro" id="IPR050834">
    <property type="entry name" value="Glycosyltransf_2"/>
</dbReference>
<evidence type="ECO:0000313" key="3">
    <source>
        <dbReference type="Proteomes" id="UP000245539"/>
    </source>
</evidence>
<dbReference type="Gene3D" id="3.90.550.10">
    <property type="entry name" value="Spore Coat Polysaccharide Biosynthesis Protein SpsA, Chain A"/>
    <property type="match status" value="1"/>
</dbReference>
<dbReference type="SUPFAM" id="SSF53448">
    <property type="entry name" value="Nucleotide-diphospho-sugar transferases"/>
    <property type="match status" value="1"/>
</dbReference>
<keyword evidence="3" id="KW-1185">Reference proteome</keyword>
<dbReference type="OrthoDB" id="9802649at2"/>
<evidence type="ECO:0000259" key="1">
    <source>
        <dbReference type="Pfam" id="PF00535"/>
    </source>
</evidence>
<comment type="caution">
    <text evidence="2">The sequence shown here is derived from an EMBL/GenBank/DDBJ whole genome shotgun (WGS) entry which is preliminary data.</text>
</comment>
<accession>A0A317CS94</accession>
<organism evidence="2 3">
    <name type="scientific">Leucothrix pacifica</name>
    <dbReference type="NCBI Taxonomy" id="1247513"/>
    <lineage>
        <taxon>Bacteria</taxon>
        <taxon>Pseudomonadati</taxon>
        <taxon>Pseudomonadota</taxon>
        <taxon>Gammaproteobacteria</taxon>
        <taxon>Thiotrichales</taxon>
        <taxon>Thiotrichaceae</taxon>
        <taxon>Leucothrix</taxon>
    </lineage>
</organism>
<protein>
    <recommendedName>
        <fullName evidence="1">Glycosyltransferase 2-like domain-containing protein</fullName>
    </recommendedName>
</protein>
<sequence length="320" mass="36698">MTMNQSFSVIIPLYNKGNYIRRALDSVLSQTYQDFEIIVVNDGSDDGGDALVRSYLDKRIRLIDQANSGVSIARNTGVAASHSDFICMLDADDEWKPHFLEDMKSLLDDFPNHHIFSLRHEIVSTNGRLINPTVSLPNGHRGIVENFIDTFTHSNGLINASSVCLRKSYFLTLGGFPNGESQGEDLYLWLLYALKTDIIFYDRIASCYYKDSTNRSIHRVCKKELPYHFSHFYSLLKQKQFSKRYGKEKTSPLRRYLRNQAILHTAALIALDKRGIALAHSLRLFRLNKYTCFDCLLIQLFPSKLLGKVQVARNYKRAPQ</sequence>
<dbReference type="AlphaFoldDB" id="A0A317CS94"/>
<dbReference type="PANTHER" id="PTHR43685">
    <property type="entry name" value="GLYCOSYLTRANSFERASE"/>
    <property type="match status" value="1"/>
</dbReference>
<dbReference type="PANTHER" id="PTHR43685:SF2">
    <property type="entry name" value="GLYCOSYLTRANSFERASE 2-LIKE DOMAIN-CONTAINING PROTEIN"/>
    <property type="match status" value="1"/>
</dbReference>
<name>A0A317CS94_9GAMM</name>
<evidence type="ECO:0000313" key="2">
    <source>
        <dbReference type="EMBL" id="PWR00414.1"/>
    </source>
</evidence>
<dbReference type="EMBL" id="QGKM01000004">
    <property type="protein sequence ID" value="PWR00414.1"/>
    <property type="molecule type" value="Genomic_DNA"/>
</dbReference>
<dbReference type="Proteomes" id="UP000245539">
    <property type="component" value="Unassembled WGS sequence"/>
</dbReference>
<reference evidence="2 3" key="1">
    <citation type="submission" date="2018-05" db="EMBL/GenBank/DDBJ databases">
        <title>Leucothrix arctica sp. nov., isolated from Arctic seawater.</title>
        <authorList>
            <person name="Choi A."/>
            <person name="Baek K."/>
        </authorList>
    </citation>
    <scope>NUCLEOTIDE SEQUENCE [LARGE SCALE GENOMIC DNA]</scope>
    <source>
        <strain evidence="2 3">JCM 18388</strain>
    </source>
</reference>
<dbReference type="GO" id="GO:0044010">
    <property type="term" value="P:single-species biofilm formation"/>
    <property type="evidence" value="ECO:0007669"/>
    <property type="project" value="TreeGrafter"/>
</dbReference>
<dbReference type="InterPro" id="IPR029044">
    <property type="entry name" value="Nucleotide-diphossugar_trans"/>
</dbReference>
<dbReference type="InterPro" id="IPR001173">
    <property type="entry name" value="Glyco_trans_2-like"/>
</dbReference>
<proteinExistence type="predicted"/>
<dbReference type="RefSeq" id="WP_109836059.1">
    <property type="nucleotide sequence ID" value="NZ_QGKM01000004.1"/>
</dbReference>
<dbReference type="Pfam" id="PF00535">
    <property type="entry name" value="Glycos_transf_2"/>
    <property type="match status" value="1"/>
</dbReference>
<feature type="domain" description="Glycosyltransferase 2-like" evidence="1">
    <location>
        <begin position="8"/>
        <end position="121"/>
    </location>
</feature>
<dbReference type="CDD" id="cd00761">
    <property type="entry name" value="Glyco_tranf_GTA_type"/>
    <property type="match status" value="1"/>
</dbReference>
<gene>
    <name evidence="2" type="ORF">DKW60_02360</name>
</gene>